<evidence type="ECO:0000256" key="2">
    <source>
        <dbReference type="ARBA" id="ARBA00006275"/>
    </source>
</evidence>
<dbReference type="EMBL" id="JAKEVY010000002">
    <property type="protein sequence ID" value="MCF1714594.1"/>
    <property type="molecule type" value="Genomic_DNA"/>
</dbReference>
<evidence type="ECO:0000259" key="8">
    <source>
        <dbReference type="Pfam" id="PF14322"/>
    </source>
</evidence>
<dbReference type="InterPro" id="IPR033985">
    <property type="entry name" value="SusD-like_N"/>
</dbReference>
<evidence type="ECO:0000256" key="4">
    <source>
        <dbReference type="ARBA" id="ARBA00023136"/>
    </source>
</evidence>
<keyword evidence="5" id="KW-0998">Cell outer membrane</keyword>
<evidence type="ECO:0000313" key="9">
    <source>
        <dbReference type="EMBL" id="MCF1714594.1"/>
    </source>
</evidence>
<keyword evidence="3 6" id="KW-0732">Signal</keyword>
<accession>A0ABS9BIC4</accession>
<dbReference type="Gene3D" id="1.25.40.390">
    <property type="match status" value="1"/>
</dbReference>
<dbReference type="Pfam" id="PF07980">
    <property type="entry name" value="SusD_RagB"/>
    <property type="match status" value="1"/>
</dbReference>
<dbReference type="PROSITE" id="PS51257">
    <property type="entry name" value="PROKAR_LIPOPROTEIN"/>
    <property type="match status" value="1"/>
</dbReference>
<feature type="domain" description="RagB/SusD" evidence="7">
    <location>
        <begin position="275"/>
        <end position="584"/>
    </location>
</feature>
<keyword evidence="10" id="KW-1185">Reference proteome</keyword>
<dbReference type="Pfam" id="PF14322">
    <property type="entry name" value="SusD-like_3"/>
    <property type="match status" value="1"/>
</dbReference>
<feature type="chain" id="PRO_5045601429" evidence="6">
    <location>
        <begin position="23"/>
        <end position="585"/>
    </location>
</feature>
<comment type="similarity">
    <text evidence="2">Belongs to the SusD family.</text>
</comment>
<protein>
    <submittedName>
        <fullName evidence="9">RagB/SusD family nutrient uptake outer membrane protein</fullName>
    </submittedName>
</protein>
<dbReference type="Proteomes" id="UP001200145">
    <property type="component" value="Unassembled WGS sequence"/>
</dbReference>
<dbReference type="RefSeq" id="WP_234865403.1">
    <property type="nucleotide sequence ID" value="NZ_JAKEVY010000002.1"/>
</dbReference>
<feature type="signal peptide" evidence="6">
    <location>
        <begin position="1"/>
        <end position="22"/>
    </location>
</feature>
<evidence type="ECO:0000313" key="10">
    <source>
        <dbReference type="Proteomes" id="UP001200145"/>
    </source>
</evidence>
<dbReference type="InterPro" id="IPR011990">
    <property type="entry name" value="TPR-like_helical_dom_sf"/>
</dbReference>
<evidence type="ECO:0000259" key="7">
    <source>
        <dbReference type="Pfam" id="PF07980"/>
    </source>
</evidence>
<evidence type="ECO:0000256" key="6">
    <source>
        <dbReference type="SAM" id="SignalP"/>
    </source>
</evidence>
<reference evidence="9 10" key="1">
    <citation type="submission" date="2022-01" db="EMBL/GenBank/DDBJ databases">
        <title>Flavihumibacter sp. nov., isolated from sediment of a river.</title>
        <authorList>
            <person name="Liu H."/>
        </authorList>
    </citation>
    <scope>NUCLEOTIDE SEQUENCE [LARGE SCALE GENOMIC DNA]</scope>
    <source>
        <strain evidence="9 10">RY-1</strain>
    </source>
</reference>
<evidence type="ECO:0000256" key="1">
    <source>
        <dbReference type="ARBA" id="ARBA00004442"/>
    </source>
</evidence>
<gene>
    <name evidence="9" type="ORF">L0U88_08155</name>
</gene>
<evidence type="ECO:0000256" key="3">
    <source>
        <dbReference type="ARBA" id="ARBA00022729"/>
    </source>
</evidence>
<comment type="caution">
    <text evidence="9">The sequence shown here is derived from an EMBL/GenBank/DDBJ whole genome shotgun (WGS) entry which is preliminary data.</text>
</comment>
<keyword evidence="4" id="KW-0472">Membrane</keyword>
<comment type="subcellular location">
    <subcellularLocation>
        <location evidence="1">Cell outer membrane</location>
    </subcellularLocation>
</comment>
<feature type="domain" description="SusD-like N-terminal" evidence="8">
    <location>
        <begin position="97"/>
        <end position="223"/>
    </location>
</feature>
<evidence type="ECO:0000256" key="5">
    <source>
        <dbReference type="ARBA" id="ARBA00023237"/>
    </source>
</evidence>
<sequence length="585" mass="64217">MLKKRIVYISGFLLSAAVLLVACDKKFLDQETTGLLTEQQAQSLKGAQQFLVGSYAALKGIGWEGGGSNWVYGSIVGGEANKGSDAGDQANIVPIQQYAPLPTNSYFNIKWQALYEGIARTNATIRILNNLAESDIAPAAKEQMLAEARFLRGYYHFEAKKMWNNIPYVDETINVSSAKVGNTEDTWPKIMEDLNFARTTLAVNPGAVGRINKWGADAMYAKALLYQGKYAEARPIFTDIINNGRTSNDIPYDLAPSFHDNFNPDRENDAAVRAESVFAYEASINDGSGGFNANYDHILNFPYNGGPGGCCGFFQPSFEFVNSFRTNANGLPLLDGSYNVGANQVISDMGLESSAPFTPDAGRLDPRLDWTVGRRGLPFLDWGPHPGKAWIRDQGNGGPYAPKKMSYYRSQQGRLTDGTNWTSGLTSTNYKIIRFADVLLMAAEAEIDGGGSLETARGYVNQVRARAAKPETFVVDEDGNNAANYVIGLYNTAWTDANVARQAVRFERKLELGMEGHRFFDLVRWGVADVELNAFLNYEKPKLSAGYGSATFTKGKNEYFPIPQDQIDLHTSGGSSTLQQNPGYN</sequence>
<dbReference type="InterPro" id="IPR012944">
    <property type="entry name" value="SusD_RagB_dom"/>
</dbReference>
<dbReference type="SUPFAM" id="SSF48452">
    <property type="entry name" value="TPR-like"/>
    <property type="match status" value="1"/>
</dbReference>
<proteinExistence type="inferred from homology"/>
<name>A0ABS9BIC4_9BACT</name>
<organism evidence="9 10">
    <name type="scientific">Flavihumibacter fluminis</name>
    <dbReference type="NCBI Taxonomy" id="2909236"/>
    <lineage>
        <taxon>Bacteria</taxon>
        <taxon>Pseudomonadati</taxon>
        <taxon>Bacteroidota</taxon>
        <taxon>Chitinophagia</taxon>
        <taxon>Chitinophagales</taxon>
        <taxon>Chitinophagaceae</taxon>
        <taxon>Flavihumibacter</taxon>
    </lineage>
</organism>